<dbReference type="Pfam" id="PF14223">
    <property type="entry name" value="Retrotran_gag_2"/>
    <property type="match status" value="1"/>
</dbReference>
<keyword evidence="1" id="KW-0479">Metal-binding</keyword>
<dbReference type="GO" id="GO:0008270">
    <property type="term" value="F:zinc ion binding"/>
    <property type="evidence" value="ECO:0007669"/>
    <property type="project" value="UniProtKB-KW"/>
</dbReference>
<dbReference type="Pfam" id="PF13976">
    <property type="entry name" value="gag_pre-integrs"/>
    <property type="match status" value="1"/>
</dbReference>
<feature type="compositionally biased region" description="Low complexity" evidence="3">
    <location>
        <begin position="1072"/>
        <end position="1081"/>
    </location>
</feature>
<feature type="region of interest" description="Disordered" evidence="3">
    <location>
        <begin position="842"/>
        <end position="866"/>
    </location>
</feature>
<feature type="domain" description="CCHC-type" evidence="4">
    <location>
        <begin position="1124"/>
        <end position="1139"/>
    </location>
</feature>
<feature type="region of interest" description="Disordered" evidence="3">
    <location>
        <begin position="276"/>
        <end position="313"/>
    </location>
</feature>
<dbReference type="InterPro" id="IPR001878">
    <property type="entry name" value="Znf_CCHC"/>
</dbReference>
<gene>
    <name evidence="5" type="ORF">Tci_030900</name>
</gene>
<keyword evidence="1" id="KW-0862">Zinc</keyword>
<protein>
    <submittedName>
        <fullName evidence="5">Ribonuclease H-like domain-containing protein</fullName>
    </submittedName>
</protein>
<feature type="compositionally biased region" description="Polar residues" evidence="3">
    <location>
        <begin position="377"/>
        <end position="392"/>
    </location>
</feature>
<keyword evidence="1" id="KW-0863">Zinc-finger</keyword>
<dbReference type="Pfam" id="PF22936">
    <property type="entry name" value="Pol_BBD"/>
    <property type="match status" value="1"/>
</dbReference>
<evidence type="ECO:0000313" key="5">
    <source>
        <dbReference type="EMBL" id="GEU58922.1"/>
    </source>
</evidence>
<keyword evidence="2" id="KW-0175">Coiled coil</keyword>
<evidence type="ECO:0000256" key="2">
    <source>
        <dbReference type="SAM" id="Coils"/>
    </source>
</evidence>
<organism evidence="5">
    <name type="scientific">Tanacetum cinerariifolium</name>
    <name type="common">Dalmatian daisy</name>
    <name type="synonym">Chrysanthemum cinerariifolium</name>
    <dbReference type="NCBI Taxonomy" id="118510"/>
    <lineage>
        <taxon>Eukaryota</taxon>
        <taxon>Viridiplantae</taxon>
        <taxon>Streptophyta</taxon>
        <taxon>Embryophyta</taxon>
        <taxon>Tracheophyta</taxon>
        <taxon>Spermatophyta</taxon>
        <taxon>Magnoliopsida</taxon>
        <taxon>eudicotyledons</taxon>
        <taxon>Gunneridae</taxon>
        <taxon>Pentapetalae</taxon>
        <taxon>asterids</taxon>
        <taxon>campanulids</taxon>
        <taxon>Asterales</taxon>
        <taxon>Asteraceae</taxon>
        <taxon>Asteroideae</taxon>
        <taxon>Anthemideae</taxon>
        <taxon>Anthemidinae</taxon>
        <taxon>Tanacetum</taxon>
    </lineage>
</organism>
<feature type="region of interest" description="Disordered" evidence="3">
    <location>
        <begin position="459"/>
        <end position="492"/>
    </location>
</feature>
<dbReference type="GO" id="GO:0003676">
    <property type="term" value="F:nucleic acid binding"/>
    <property type="evidence" value="ECO:0007669"/>
    <property type="project" value="InterPro"/>
</dbReference>
<feature type="region of interest" description="Disordered" evidence="3">
    <location>
        <begin position="1072"/>
        <end position="1096"/>
    </location>
</feature>
<dbReference type="InterPro" id="IPR054722">
    <property type="entry name" value="PolX-like_BBD"/>
</dbReference>
<name>A0A6L2LE97_TANCI</name>
<feature type="region of interest" description="Disordered" evidence="3">
    <location>
        <begin position="372"/>
        <end position="412"/>
    </location>
</feature>
<reference evidence="5" key="1">
    <citation type="journal article" date="2019" name="Sci. Rep.">
        <title>Draft genome of Tanacetum cinerariifolium, the natural source of mosquito coil.</title>
        <authorList>
            <person name="Yamashiro T."/>
            <person name="Shiraishi A."/>
            <person name="Satake H."/>
            <person name="Nakayama K."/>
        </authorList>
    </citation>
    <scope>NUCLEOTIDE SEQUENCE</scope>
</reference>
<dbReference type="InterPro" id="IPR025724">
    <property type="entry name" value="GAG-pre-integrase_dom"/>
</dbReference>
<dbReference type="Gene3D" id="4.10.60.10">
    <property type="entry name" value="Zinc finger, CCHC-type"/>
    <property type="match status" value="1"/>
</dbReference>
<feature type="compositionally biased region" description="Basic and acidic residues" evidence="3">
    <location>
        <begin position="751"/>
        <end position="765"/>
    </location>
</feature>
<feature type="coiled-coil region" evidence="2">
    <location>
        <begin position="1286"/>
        <end position="1348"/>
    </location>
</feature>
<dbReference type="EMBL" id="BKCJ010004083">
    <property type="protein sequence ID" value="GEU58922.1"/>
    <property type="molecule type" value="Genomic_DNA"/>
</dbReference>
<evidence type="ECO:0000256" key="1">
    <source>
        <dbReference type="PROSITE-ProRule" id="PRU00047"/>
    </source>
</evidence>
<sequence>MSAAKLPILNPNEFDLWKKRIEQYFLMTDYSLWKVILNGDSLVPTRVIEGLVQPVAPTTAKQRLARKNELKAYGTLVMDVPDKHQLKFNIHKDAKTLMEAIEKRFGGNKETKKVQKTLMKQQFENFTGSRSESLDQIHDRLQKIICQLEILRESLSQEDINLNTNELISVAASVSAVSVKTHVFAFPNIDADDLEEMDLKWQMAMLTVRARQFIQRIKRNLRENVPTSMGFDMSRVECYNYHKKGHFTRECSYDWSFQVDEEPTNYALIAFTSLSSSSSSSSHNESDESLPPSPIYDRYQSGDGYHDVPPPYTGTFMSPKPDLVFHNAPNDAETVHTTFNIELSPTKPEKDLSPIPRPLAPIIEDWVSDSEDESETKIPQNVPSFVQPTKQIKSPRPSVKHKMAQTPTRNPAPREYHKQYARIPLPNPQRHVVSTAVLTQSKLVPITAVRPVSAVVPKPTVSRPRQEKPIVTKPNSPPRRHINRSPSPKASNFLPKVTAAKATMVNVVKWGKWEWKPKCLILDHVSCNTSASMTLKRFDYNDALERSKSDKGFIDSGCSRHMTGNMPYLSDFEELNGGYVAFGGNPKGGKISVKGKIRTEKLDFNDVYFVKELKFNLFSVSHMCDKKNSVLFTDTKCLVLSPEFKLPDENQVLLRVPRENNMYNFDLRNIVPSGNLTCLFAKETLDESNLWHRRLGHINYKTMNKLVKGNLVRGLPSKVFEKDHTYVACNKGKQHRASCKTKPNTDGDAAFDEKEPELEGKKLKYEVNVSPSSSAQSKKHNDKTKREAEGKSPVESLTIYRNLSAEFEDFSDNSINEDNVVGTLVPSVGQISTNTTNTFSAAGPSNAAVSPTHGKSSYVDSSQLPDDLNMPKLEDITYFDDEDDVGTEADFNNLETTITVSPIPTTRVHKDHHVTQIIGDLSSATQTRRFKDPDYPDKVYKVVKALYGLHQGLRAWLKQGESINVQDLETNLYWEFGKFTSRDEWQRFVTLVKQSQELKSVSYHKLYDILKQHQNEVNEIRGKAIVNSPPPIYDQEPSMVAEDDEMSKEKEIDKRMALSSLSFKKIYKPTNNNLQTSLNTSRANQDNSPRINRGTGYESQRIGHVTGARETVGTTVVQKSRIQCYNCKEFRHIARECQKPKMVKDATYHREKMLLCKQEEAGIQLNAEQADWRDDTDDESEDQELEAHYMYMAQIQEITPDAADDSGPIFDFEPLQKVSNDDHYNVFAIESDYHEQSKYVHDTYLIEQDEHNVINDSLDMSYDSEQIDQDDDDDLANERELFASLIEKLKCEIDDSKNHNKFLETSNKVLVYKLKGEIEDFKTKHKSLESSNNRFKEANNKLSETNELMYNDLKKFQGELDRRNDVKYASKMEIDCAKDKGDLISYKMESQKSFNTYTQKINDLNQTISEMKNELSAHQETISILSQAKEA</sequence>
<dbReference type="SMART" id="SM00343">
    <property type="entry name" value="ZnF_C2HC"/>
    <property type="match status" value="2"/>
</dbReference>
<feature type="compositionally biased region" description="Polar residues" evidence="3">
    <location>
        <begin position="847"/>
        <end position="864"/>
    </location>
</feature>
<accession>A0A6L2LE97</accession>
<evidence type="ECO:0000259" key="4">
    <source>
        <dbReference type="PROSITE" id="PS50158"/>
    </source>
</evidence>
<feature type="region of interest" description="Disordered" evidence="3">
    <location>
        <begin position="732"/>
        <end position="793"/>
    </location>
</feature>
<proteinExistence type="predicted"/>
<evidence type="ECO:0000256" key="3">
    <source>
        <dbReference type="SAM" id="MobiDB-lite"/>
    </source>
</evidence>
<dbReference type="PROSITE" id="PS50158">
    <property type="entry name" value="ZF_CCHC"/>
    <property type="match status" value="1"/>
</dbReference>
<comment type="caution">
    <text evidence="5">The sequence shown here is derived from an EMBL/GenBank/DDBJ whole genome shotgun (WGS) entry which is preliminary data.</text>
</comment>
<feature type="coiled-coil region" evidence="2">
    <location>
        <begin position="1394"/>
        <end position="1428"/>
    </location>
</feature>